<dbReference type="RefSeq" id="WP_262309973.1">
    <property type="nucleotide sequence ID" value="NZ_CP106679.1"/>
</dbReference>
<dbReference type="Proteomes" id="UP001065174">
    <property type="component" value="Chromosome"/>
</dbReference>
<evidence type="ECO:0000313" key="3">
    <source>
        <dbReference type="Proteomes" id="UP001065174"/>
    </source>
</evidence>
<evidence type="ECO:0000259" key="1">
    <source>
        <dbReference type="Pfam" id="PF13723"/>
    </source>
</evidence>
<feature type="domain" description="Beta-ketoacyl synthase-like N-terminal" evidence="1">
    <location>
        <begin position="41"/>
        <end position="177"/>
    </location>
</feature>
<dbReference type="InterPro" id="IPR014030">
    <property type="entry name" value="Ketoacyl_synth_N"/>
</dbReference>
<evidence type="ECO:0000313" key="2">
    <source>
        <dbReference type="EMBL" id="UXP32538.1"/>
    </source>
</evidence>
<dbReference type="Pfam" id="PF13723">
    <property type="entry name" value="Ketoacyl-synt_2"/>
    <property type="match status" value="1"/>
</dbReference>
<keyword evidence="3" id="KW-1185">Reference proteome</keyword>
<accession>A0ABY6CPU2</accession>
<organism evidence="2 3">
    <name type="scientific">Reichenbachiella agarivorans</name>
    <dbReference type="NCBI Taxonomy" id="2979464"/>
    <lineage>
        <taxon>Bacteria</taxon>
        <taxon>Pseudomonadati</taxon>
        <taxon>Bacteroidota</taxon>
        <taxon>Cytophagia</taxon>
        <taxon>Cytophagales</taxon>
        <taxon>Reichenbachiellaceae</taxon>
        <taxon>Reichenbachiella</taxon>
    </lineage>
</organism>
<dbReference type="InterPro" id="IPR016039">
    <property type="entry name" value="Thiolase-like"/>
</dbReference>
<reference evidence="2" key="1">
    <citation type="submission" date="2022-09" db="EMBL/GenBank/DDBJ databases">
        <title>Comparative genomics and taxonomic characterization of three novel marine species of genus Reichenbachiella exhibiting antioxidant and polysaccharide degradation activities.</title>
        <authorList>
            <person name="Muhammad N."/>
            <person name="Lee Y.-J."/>
            <person name="Ko J."/>
            <person name="Kim S.-G."/>
        </authorList>
    </citation>
    <scope>NUCLEOTIDE SEQUENCE</scope>
    <source>
        <strain evidence="2">BKB1-1</strain>
    </source>
</reference>
<gene>
    <name evidence="2" type="ORF">N6H18_00920</name>
</gene>
<sequence length="348" mass="38599">MYIKAAIAFSPQYSFDDSFSAKEIEQHQGNKYFAVEPNYGDMIPRSLLRRMNKAVRMGVGAGLMTLKGQPPLDGIILGTANGGIDDSFKFLQQILEYEEGTLTPTNFVQSTPNSVAGSLALMSENIGYNITHVNYGLAFEVALLDAMMLFEEKKAKLLLVGAFEEISDHNYNMDLQAGWFKTGESASADLLDSHTDGTVKGEGSAMFVMDNDPKDAMAHILSIDQISFATKEEVSAKIQAVLTEHGVKSKEVALLLGMNGDQRTDDWYSDLMMGEFTDNTVYTFKNLVGEYPTATGFALWLSTQIFAQAKLPMEMIRKGHHTEPKHLLIYNHYKAKQHSLILLRNPLG</sequence>
<dbReference type="SUPFAM" id="SSF53901">
    <property type="entry name" value="Thiolase-like"/>
    <property type="match status" value="1"/>
</dbReference>
<name>A0ABY6CPU2_9BACT</name>
<protein>
    <submittedName>
        <fullName evidence="2">Beta-ketoacyl synthase chain length factor</fullName>
    </submittedName>
</protein>
<proteinExistence type="predicted"/>
<dbReference type="EMBL" id="CP106679">
    <property type="protein sequence ID" value="UXP32538.1"/>
    <property type="molecule type" value="Genomic_DNA"/>
</dbReference>
<dbReference type="Gene3D" id="3.40.47.10">
    <property type="match status" value="1"/>
</dbReference>